<feature type="domain" description="Ig-like" evidence="22">
    <location>
        <begin position="819"/>
        <end position="903"/>
    </location>
</feature>
<comment type="subunit">
    <text evidence="19">Interacts with EPS8. Interacts with LASP1. Interacts with VASP. Interacts with ACTN. Interacts with SORBS2. Interacts with PFN1. Interacts with LPP. Interacts with SPIN90. Interacts with SRC. Interacts with EZR. Interacts with RAI14.</text>
</comment>
<reference evidence="23" key="1">
    <citation type="submission" date="2018-09" db="EMBL/GenBank/DDBJ databases">
        <title>Common duck and Muscovy duck high density SNP chip.</title>
        <authorList>
            <person name="Vignal A."/>
            <person name="Thebault N."/>
            <person name="Warren W.C."/>
        </authorList>
    </citation>
    <scope>NUCLEOTIDE SEQUENCE [LARGE SCALE GENOMIC DNA]</scope>
</reference>
<evidence type="ECO:0000256" key="9">
    <source>
        <dbReference type="ARBA" id="ARBA00022490"/>
    </source>
</evidence>
<dbReference type="GO" id="GO:0004672">
    <property type="term" value="F:protein kinase activity"/>
    <property type="evidence" value="ECO:0007669"/>
    <property type="project" value="TreeGrafter"/>
</dbReference>
<keyword evidence="13" id="KW-1015">Disulfide bond</keyword>
<feature type="region of interest" description="Disordered" evidence="21">
    <location>
        <begin position="117"/>
        <end position="148"/>
    </location>
</feature>
<dbReference type="PANTHER" id="PTHR47633:SF10">
    <property type="entry name" value="PALLADIN, CYTOSKELETAL ASSOCIATED PROTEIN"/>
    <property type="match status" value="1"/>
</dbReference>
<evidence type="ECO:0000256" key="16">
    <source>
        <dbReference type="ARBA" id="ARBA00023273"/>
    </source>
</evidence>
<accession>A0A8C3CC67</accession>
<dbReference type="FunFam" id="2.60.40.10:FF:001560">
    <property type="entry name" value="palladin isoform X1"/>
    <property type="match status" value="1"/>
</dbReference>
<keyword evidence="15" id="KW-0206">Cytoskeleton</keyword>
<name>A0A8C3CC67_CAIMO</name>
<protein>
    <recommendedName>
        <fullName evidence="20">Palladin</fullName>
    </recommendedName>
</protein>
<feature type="region of interest" description="Disordered" evidence="21">
    <location>
        <begin position="229"/>
        <end position="282"/>
    </location>
</feature>
<dbReference type="Ensembl" id="ENSCMMT00000020359.1">
    <property type="protein sequence ID" value="ENSCMMP00000018550.1"/>
    <property type="gene ID" value="ENSCMMG00000011602.1"/>
</dbReference>
<feature type="compositionally biased region" description="Basic and acidic residues" evidence="21">
    <location>
        <begin position="589"/>
        <end position="603"/>
    </location>
</feature>
<dbReference type="InterPro" id="IPR013783">
    <property type="entry name" value="Ig-like_fold"/>
</dbReference>
<evidence type="ECO:0000256" key="7">
    <source>
        <dbReference type="ARBA" id="ARBA00004510"/>
    </source>
</evidence>
<evidence type="ECO:0000256" key="1">
    <source>
        <dbReference type="ARBA" id="ARBA00004188"/>
    </source>
</evidence>
<dbReference type="GO" id="GO:0002102">
    <property type="term" value="C:podosome"/>
    <property type="evidence" value="ECO:0007669"/>
    <property type="project" value="UniProtKB-SubCell"/>
</dbReference>
<dbReference type="AlphaFoldDB" id="A0A8C3CC67"/>
<dbReference type="FunFam" id="2.60.40.10:FF:000761">
    <property type="entry name" value="palladin isoform X2"/>
    <property type="match status" value="1"/>
</dbReference>
<dbReference type="GO" id="GO:0001726">
    <property type="term" value="C:ruffle"/>
    <property type="evidence" value="ECO:0007669"/>
    <property type="project" value="UniProtKB-SubCell"/>
</dbReference>
<evidence type="ECO:0000256" key="19">
    <source>
        <dbReference type="ARBA" id="ARBA00065150"/>
    </source>
</evidence>
<evidence type="ECO:0000256" key="15">
    <source>
        <dbReference type="ARBA" id="ARBA00023212"/>
    </source>
</evidence>
<dbReference type="Gene3D" id="2.60.40.10">
    <property type="entry name" value="Immunoglobulins"/>
    <property type="match status" value="5"/>
</dbReference>
<evidence type="ECO:0000256" key="17">
    <source>
        <dbReference type="ARBA" id="ARBA00023319"/>
    </source>
</evidence>
<dbReference type="CDD" id="cd20972">
    <property type="entry name" value="IgI_2_Titin_Z1z2-like"/>
    <property type="match status" value="1"/>
</dbReference>
<evidence type="ECO:0000256" key="10">
    <source>
        <dbReference type="ARBA" id="ARBA00022553"/>
    </source>
</evidence>
<dbReference type="PANTHER" id="PTHR47633">
    <property type="entry name" value="IMMUNOGLOBULIN"/>
    <property type="match status" value="1"/>
</dbReference>
<feature type="domain" description="Ig-like" evidence="22">
    <location>
        <begin position="312"/>
        <end position="401"/>
    </location>
</feature>
<feature type="region of interest" description="Disordered" evidence="21">
    <location>
        <begin position="916"/>
        <end position="943"/>
    </location>
</feature>
<feature type="compositionally biased region" description="Low complexity" evidence="21">
    <location>
        <begin position="126"/>
        <end position="141"/>
    </location>
</feature>
<evidence type="ECO:0000256" key="5">
    <source>
        <dbReference type="ARBA" id="ARBA00004466"/>
    </source>
</evidence>
<evidence type="ECO:0000313" key="24">
    <source>
        <dbReference type="Proteomes" id="UP000694556"/>
    </source>
</evidence>
<dbReference type="GO" id="GO:0005925">
    <property type="term" value="C:focal adhesion"/>
    <property type="evidence" value="ECO:0007669"/>
    <property type="project" value="UniProtKB-SubCell"/>
</dbReference>
<dbReference type="SMART" id="SM00408">
    <property type="entry name" value="IGc2"/>
    <property type="match status" value="5"/>
</dbReference>
<dbReference type="FunFam" id="2.60.40.10:FF:001108">
    <property type="entry name" value="palladin isoform X2"/>
    <property type="match status" value="1"/>
</dbReference>
<evidence type="ECO:0000256" key="12">
    <source>
        <dbReference type="ARBA" id="ARBA00022949"/>
    </source>
</evidence>
<evidence type="ECO:0000256" key="11">
    <source>
        <dbReference type="ARBA" id="ARBA00022737"/>
    </source>
</evidence>
<evidence type="ECO:0000256" key="6">
    <source>
        <dbReference type="ARBA" id="ARBA00004489"/>
    </source>
</evidence>
<evidence type="ECO:0000313" key="23">
    <source>
        <dbReference type="Ensembl" id="ENSCMMP00000018550.1"/>
    </source>
</evidence>
<dbReference type="InterPro" id="IPR007110">
    <property type="entry name" value="Ig-like_dom"/>
</dbReference>
<dbReference type="GO" id="GO:0030426">
    <property type="term" value="C:growth cone"/>
    <property type="evidence" value="ECO:0007669"/>
    <property type="project" value="UniProtKB-SubCell"/>
</dbReference>
<feature type="region of interest" description="Disordered" evidence="21">
    <location>
        <begin position="797"/>
        <end position="818"/>
    </location>
</feature>
<dbReference type="FunFam" id="2.60.40.10:FF:000399">
    <property type="entry name" value="myopalladin isoform X1"/>
    <property type="match status" value="1"/>
</dbReference>
<keyword evidence="24" id="KW-1185">Reference proteome</keyword>
<dbReference type="GO" id="GO:0030018">
    <property type="term" value="C:Z disc"/>
    <property type="evidence" value="ECO:0007669"/>
    <property type="project" value="UniProtKB-SubCell"/>
</dbReference>
<keyword evidence="10" id="KW-0597">Phosphoprotein</keyword>
<feature type="compositionally biased region" description="Basic and acidic residues" evidence="21">
    <location>
        <begin position="263"/>
        <end position="274"/>
    </location>
</feature>
<dbReference type="GO" id="GO:0003779">
    <property type="term" value="F:actin binding"/>
    <property type="evidence" value="ECO:0007669"/>
    <property type="project" value="UniProtKB-KW"/>
</dbReference>
<dbReference type="FunFam" id="2.60.40.10:FF:000256">
    <property type="entry name" value="myopalladin isoform X1"/>
    <property type="match status" value="1"/>
</dbReference>
<feature type="compositionally biased region" description="Polar residues" evidence="21">
    <location>
        <begin position="916"/>
        <end position="925"/>
    </location>
</feature>
<feature type="region of interest" description="Disordered" evidence="21">
    <location>
        <begin position="649"/>
        <end position="675"/>
    </location>
</feature>
<proteinExistence type="inferred from homology"/>
<feature type="domain" description="Ig-like" evidence="22">
    <location>
        <begin position="482"/>
        <end position="578"/>
    </location>
</feature>
<dbReference type="InterPro" id="IPR036179">
    <property type="entry name" value="Ig-like_dom_sf"/>
</dbReference>
<dbReference type="SUPFAM" id="SSF48726">
    <property type="entry name" value="Immunoglobulin"/>
    <property type="match status" value="5"/>
</dbReference>
<dbReference type="InterPro" id="IPR003598">
    <property type="entry name" value="Ig_sub2"/>
</dbReference>
<evidence type="ECO:0000256" key="13">
    <source>
        <dbReference type="ARBA" id="ARBA00023157"/>
    </source>
</evidence>
<feature type="compositionally biased region" description="Basic and acidic residues" evidence="21">
    <location>
        <begin position="797"/>
        <end position="811"/>
    </location>
</feature>
<evidence type="ECO:0000256" key="8">
    <source>
        <dbReference type="ARBA" id="ARBA00004624"/>
    </source>
</evidence>
<feature type="domain" description="Ig-like" evidence="22">
    <location>
        <begin position="953"/>
        <end position="1038"/>
    </location>
</feature>
<keyword evidence="16" id="KW-0966">Cell projection</keyword>
<dbReference type="GO" id="GO:0030027">
    <property type="term" value="C:lamellipodium"/>
    <property type="evidence" value="ECO:0007669"/>
    <property type="project" value="UniProtKB-SubCell"/>
</dbReference>
<evidence type="ECO:0000256" key="2">
    <source>
        <dbReference type="ARBA" id="ARBA00004216"/>
    </source>
</evidence>
<comment type="subcellular location">
    <subcellularLocation>
        <location evidence="4">Cell junction</location>
        <location evidence="4">Focal adhesion</location>
    </subcellularLocation>
    <subcellularLocation>
        <location evidence="6">Cell projection</location>
        <location evidence="6">Axon</location>
    </subcellularLocation>
    <subcellularLocation>
        <location evidence="8">Cell projection</location>
        <location evidence="8">Growth cone</location>
    </subcellularLocation>
    <subcellularLocation>
        <location evidence="7">Cell projection</location>
        <location evidence="7">Lamellipodium</location>
    </subcellularLocation>
    <subcellularLocation>
        <location evidence="1">Cell projection</location>
        <location evidence="1">Podosome</location>
    </subcellularLocation>
    <subcellularLocation>
        <location evidence="5">Cell projection</location>
        <location evidence="5">Ruffle</location>
    </subcellularLocation>
    <subcellularLocation>
        <location evidence="3">Cytoplasm</location>
        <location evidence="3">Cytoskeleton</location>
    </subcellularLocation>
    <subcellularLocation>
        <location evidence="2">Cytoplasm</location>
        <location evidence="2">Myofibril</location>
        <location evidence="2">Sarcomere</location>
        <location evidence="2">Z line</location>
    </subcellularLocation>
</comment>
<keyword evidence="14" id="KW-0009">Actin-binding</keyword>
<feature type="compositionally biased region" description="Polar residues" evidence="21">
    <location>
        <begin position="663"/>
        <end position="675"/>
    </location>
</feature>
<evidence type="ECO:0000256" key="3">
    <source>
        <dbReference type="ARBA" id="ARBA00004245"/>
    </source>
</evidence>
<dbReference type="InterPro" id="IPR013098">
    <property type="entry name" value="Ig_I-set"/>
</dbReference>
<reference evidence="23" key="3">
    <citation type="submission" date="2025-09" db="UniProtKB">
        <authorList>
            <consortium name="Ensembl"/>
        </authorList>
    </citation>
    <scope>IDENTIFICATION</scope>
</reference>
<dbReference type="Proteomes" id="UP000694556">
    <property type="component" value="Chromosome 4"/>
</dbReference>
<keyword evidence="12" id="KW-0965">Cell junction</keyword>
<evidence type="ECO:0000256" key="14">
    <source>
        <dbReference type="ARBA" id="ARBA00023203"/>
    </source>
</evidence>
<dbReference type="InterPro" id="IPR003599">
    <property type="entry name" value="Ig_sub"/>
</dbReference>
<evidence type="ECO:0000256" key="4">
    <source>
        <dbReference type="ARBA" id="ARBA00004246"/>
    </source>
</evidence>
<evidence type="ECO:0000259" key="22">
    <source>
        <dbReference type="PROSITE" id="PS50835"/>
    </source>
</evidence>
<evidence type="ECO:0000256" key="20">
    <source>
        <dbReference type="ARBA" id="ARBA00072991"/>
    </source>
</evidence>
<sequence>MQDRNCGQSLPLSLMLKEAYNAERGTNEAYPGNMSEASSCHDFFCDSLSDMQNGEFASELSAFLTQEEICKSLDIAREAIASSVKENQNAAAEFTHFNTSLSSASEHASFWDTKLHEQDTLQRPQTSSLTSSAASHISSTSPKEQFTSPQTASCFATVSRKQAGTSPLLAASPSFIRSLKHSEQYGPGVPKTCPKSELASQGEVPFRNKLCDKAATFIEELSSIFREAAKTRGRSPDGDSSSPDSGYLSPKKKQSTLSTSRNQDFDKLHQETEPGTKLSGVHLNGEHFSEKESITQSETVLCHPFINQASPPQFTQKLRSQEVAEGNKVLLECRVTGNPVPDVRWFCEGKELQNSPDIQIHSGSGGLHSLIIAEAFEDDTGRYTCLASNPLGSDSTSAEIFIEGASSTDSESESLVFKSKSGAMPQAQKKTTSVSLTIGPSSPKSGVTTAVIQPISVPSQQVQSPTSYLHRLDGSKPVNSAPIFTKELQNSTASEGQVVVLECRVRGPPPIHVKWFRQGIEIQDSPDFRILQKKPRSATEPEEICTLVIAETFPEDSGLFTCTATNEHGSVTSSAQLTVCSANSESSSHELLTRESNSDDFHHFPPLPPAEVSSLELPPKKHTENHQANNTELRSGVAALQLELSSSEEKTNGIHPIHGVNGVINSKPNGDKSVSTPAVLLSPAKEPPPVLAKPKLGFPKKTGRTARIASDEEIQGSKDAVIQDLERKLRFKEDLLNNGQPRLTYEEKMARRLLGADSAATVFNIQEPEEEPAIQEYKVSSFEQRLISEIEYRLERSPVEESDDEVQHGDEPTDNNMSPYFEIKLKHYKIFEGMPVTFTCKVAGNPKPKIYWFKDGKQISKRSDHYRIQREPDGTCSLHTTASTLDDDGNYTIMAANPQGRISCTGRLMVQAVNQRGRSPWTSPGQPHIRRPRSRSRDSGDENEPIQERFFRPHFLQAPGDMTVQEGKLCRMDCKVSGLPTPDLSWQLNGRPIRPDSSHKMLVRENGVHSLIIEPVTARDAGIYTCVASNRAGENTFSLELVVAAKEVHKAPVFIEKLQNTGVTEGFPVRLECRISGEPSPQIFWKKENESLTHSTDRVSMHQDNYGYICLLIQGATKEDAGWYTVSAKNEAGIVSCTARLDVYTQWQQQPQTTKPKKVRPSTSRYAALCDQGLDIKAAFQPEANPVHLTMQSGLVESDDL</sequence>
<keyword evidence="17" id="KW-0393">Immunoglobulin domain</keyword>
<dbReference type="CDD" id="cd05892">
    <property type="entry name" value="IgI_Myotilin_C"/>
    <property type="match status" value="1"/>
</dbReference>
<keyword evidence="9" id="KW-0963">Cytoplasm</keyword>
<comment type="similarity">
    <text evidence="18">Belongs to the myotilin/palladin family.</text>
</comment>
<feature type="domain" description="Ig-like" evidence="22">
    <location>
        <begin position="1052"/>
        <end position="1142"/>
    </location>
</feature>
<evidence type="ECO:0000256" key="21">
    <source>
        <dbReference type="SAM" id="MobiDB-lite"/>
    </source>
</evidence>
<dbReference type="GO" id="GO:0001725">
    <property type="term" value="C:stress fiber"/>
    <property type="evidence" value="ECO:0007669"/>
    <property type="project" value="UniProtKB-ARBA"/>
</dbReference>
<organism evidence="23 24">
    <name type="scientific">Cairina moschata</name>
    <name type="common">Muscovy duck</name>
    <dbReference type="NCBI Taxonomy" id="8855"/>
    <lineage>
        <taxon>Eukaryota</taxon>
        <taxon>Metazoa</taxon>
        <taxon>Chordata</taxon>
        <taxon>Craniata</taxon>
        <taxon>Vertebrata</taxon>
        <taxon>Euteleostomi</taxon>
        <taxon>Archelosauria</taxon>
        <taxon>Archosauria</taxon>
        <taxon>Dinosauria</taxon>
        <taxon>Saurischia</taxon>
        <taxon>Theropoda</taxon>
        <taxon>Coelurosauria</taxon>
        <taxon>Aves</taxon>
        <taxon>Neognathae</taxon>
        <taxon>Galloanserae</taxon>
        <taxon>Anseriformes</taxon>
        <taxon>Anatidae</taxon>
        <taxon>Anatinae</taxon>
        <taxon>Cairina</taxon>
    </lineage>
</organism>
<keyword evidence="11" id="KW-0677">Repeat</keyword>
<feature type="region of interest" description="Disordered" evidence="21">
    <location>
        <begin position="589"/>
        <end position="613"/>
    </location>
</feature>
<dbReference type="Pfam" id="PF07679">
    <property type="entry name" value="I-set"/>
    <property type="match status" value="5"/>
</dbReference>
<evidence type="ECO:0000256" key="18">
    <source>
        <dbReference type="ARBA" id="ARBA00061540"/>
    </source>
</evidence>
<dbReference type="PROSITE" id="PS50835">
    <property type="entry name" value="IG_LIKE"/>
    <property type="match status" value="5"/>
</dbReference>
<reference evidence="23" key="2">
    <citation type="submission" date="2025-08" db="UniProtKB">
        <authorList>
            <consortium name="Ensembl"/>
        </authorList>
    </citation>
    <scope>IDENTIFICATION</scope>
</reference>
<dbReference type="SMART" id="SM00409">
    <property type="entry name" value="IG"/>
    <property type="match status" value="5"/>
</dbReference>